<dbReference type="CDD" id="cd07410">
    <property type="entry name" value="MPP_CpdB_N"/>
    <property type="match status" value="1"/>
</dbReference>
<evidence type="ECO:0000313" key="8">
    <source>
        <dbReference type="EMBL" id="SMY06741.1"/>
    </source>
</evidence>
<dbReference type="PRINTS" id="PR01607">
    <property type="entry name" value="APYRASEFAMLY"/>
</dbReference>
<protein>
    <submittedName>
        <fullName evidence="8">Trifunctional nucleotide phosphoesterase protein YfkN</fullName>
    </submittedName>
</protein>
<keyword evidence="2" id="KW-0479">Metal-binding</keyword>
<dbReference type="Gene3D" id="3.60.21.10">
    <property type="match status" value="1"/>
</dbReference>
<dbReference type="GO" id="GO:0000166">
    <property type="term" value="F:nucleotide binding"/>
    <property type="evidence" value="ECO:0007669"/>
    <property type="project" value="UniProtKB-KW"/>
</dbReference>
<dbReference type="RefSeq" id="WP_093990882.1">
    <property type="nucleotide sequence ID" value="NZ_FXZK01000001.1"/>
</dbReference>
<dbReference type="Pfam" id="PF02872">
    <property type="entry name" value="5_nucleotid_C"/>
    <property type="match status" value="1"/>
</dbReference>
<keyword evidence="4 5" id="KW-0547">Nucleotide-binding</keyword>
<dbReference type="GO" id="GO:0009166">
    <property type="term" value="P:nucleotide catabolic process"/>
    <property type="evidence" value="ECO:0007669"/>
    <property type="project" value="InterPro"/>
</dbReference>
<dbReference type="InterPro" id="IPR036907">
    <property type="entry name" value="5'-Nucleotdase_C_sf"/>
</dbReference>
<evidence type="ECO:0000313" key="9">
    <source>
        <dbReference type="Proteomes" id="UP000201613"/>
    </source>
</evidence>
<dbReference type="PANTHER" id="PTHR11575">
    <property type="entry name" value="5'-NUCLEOTIDASE-RELATED"/>
    <property type="match status" value="1"/>
</dbReference>
<feature type="domain" description="Calcineurin-like phosphoesterase" evidence="6">
    <location>
        <begin position="18"/>
        <end position="260"/>
    </location>
</feature>
<evidence type="ECO:0000259" key="7">
    <source>
        <dbReference type="Pfam" id="PF02872"/>
    </source>
</evidence>
<gene>
    <name evidence="8" type="primary">yfkN_2</name>
    <name evidence="8" type="ORF">LOM8899_00870</name>
</gene>
<dbReference type="GO" id="GO:0030288">
    <property type="term" value="C:outer membrane-bounded periplasmic space"/>
    <property type="evidence" value="ECO:0007669"/>
    <property type="project" value="TreeGrafter"/>
</dbReference>
<dbReference type="InterPro" id="IPR029052">
    <property type="entry name" value="Metallo-depent_PP-like"/>
</dbReference>
<accession>A0A238LAW9</accession>
<organism evidence="8 9">
    <name type="scientific">Flavimaricola marinus</name>
    <dbReference type="NCBI Taxonomy" id="1819565"/>
    <lineage>
        <taxon>Bacteria</taxon>
        <taxon>Pseudomonadati</taxon>
        <taxon>Pseudomonadota</taxon>
        <taxon>Alphaproteobacteria</taxon>
        <taxon>Rhodobacterales</taxon>
        <taxon>Paracoccaceae</taxon>
        <taxon>Flavimaricola</taxon>
    </lineage>
</organism>
<evidence type="ECO:0000256" key="3">
    <source>
        <dbReference type="ARBA" id="ARBA00022729"/>
    </source>
</evidence>
<keyword evidence="9" id="KW-1185">Reference proteome</keyword>
<dbReference type="SUPFAM" id="SSF55816">
    <property type="entry name" value="5'-nucleotidase (syn. UDP-sugar hydrolase), C-terminal domain"/>
    <property type="match status" value="1"/>
</dbReference>
<dbReference type="GO" id="GO:0046872">
    <property type="term" value="F:metal ion binding"/>
    <property type="evidence" value="ECO:0007669"/>
    <property type="project" value="UniProtKB-KW"/>
</dbReference>
<dbReference type="Proteomes" id="UP000201613">
    <property type="component" value="Unassembled WGS sequence"/>
</dbReference>
<dbReference type="Gene3D" id="3.90.780.10">
    <property type="entry name" value="5'-Nucleotidase, C-terminal domain"/>
    <property type="match status" value="1"/>
</dbReference>
<sequence length="625" mass="66917">MSHKYLPDWTLSRRQTHLRILATTDLHLNVMPYDYFADRALAASGLARTAKLISELRQIDGTCLLFDNGDFLQGNPLSDWMARDSGFAFGDLHPMVAAMNAIGYDGGTLGNHDFNYGLVFLRNALAKADFPVVSANMTLSQCDCPAQDKTLQPPWAILPREVTTGDGRTQVLKVGIIGFAPPQTPIWEQFSLGSHIGSRDIVLAARSHVPHLRAAGADIVVALAHTGVGNGGEEPGQENAGLALADVPGIDAVITGHTHQVFPGPGFEGHPDIDPVAGTLCGKPAVMAGSLGSHVGVIDLKLEKDGDGWSVSAFQVATPALEARTDGELDEKVVASVKEAHDQVVSLMQEPIGSTDVRLHSYLSLVGHAPASTVLADAMRTRAKALLADTRWQETPMAVAVAPSRSGGVAGAGNYVDIAPGPLLRRHAAELYHYPNTLCILALNGAQIRDWLEWSARLFLPIRPGIQDQDLIDPTMAGYNFDTLFGLRYEIDPSQPAAVSAQDGGGRRISNLRTADGGAITDDDTILLAVNNFRASGGGGYAMARPDQIVLTTDLALRDITKDHLSSEPVRVACDAVWTFRTLPGTSALFETSELARSHLTEAPFCRIEDAGPGNGGFHRFRLRF</sequence>
<dbReference type="InterPro" id="IPR006179">
    <property type="entry name" value="5_nucleotidase/apyrase"/>
</dbReference>
<dbReference type="AlphaFoldDB" id="A0A238LAW9"/>
<evidence type="ECO:0000259" key="6">
    <source>
        <dbReference type="Pfam" id="PF00149"/>
    </source>
</evidence>
<name>A0A238LAW9_9RHOB</name>
<proteinExistence type="inferred from homology"/>
<evidence type="ECO:0000256" key="2">
    <source>
        <dbReference type="ARBA" id="ARBA00022723"/>
    </source>
</evidence>
<dbReference type="GO" id="GO:0016787">
    <property type="term" value="F:hydrolase activity"/>
    <property type="evidence" value="ECO:0007669"/>
    <property type="project" value="UniProtKB-KW"/>
</dbReference>
<dbReference type="EMBL" id="FXZK01000001">
    <property type="protein sequence ID" value="SMY06741.1"/>
    <property type="molecule type" value="Genomic_DNA"/>
</dbReference>
<keyword evidence="3" id="KW-0732">Signal</keyword>
<dbReference type="InterPro" id="IPR008334">
    <property type="entry name" value="5'-Nucleotdase_C"/>
</dbReference>
<evidence type="ECO:0000256" key="5">
    <source>
        <dbReference type="RuleBase" id="RU362119"/>
    </source>
</evidence>
<dbReference type="SUPFAM" id="SSF56300">
    <property type="entry name" value="Metallo-dependent phosphatases"/>
    <property type="match status" value="1"/>
</dbReference>
<dbReference type="NCBIfam" id="NF006938">
    <property type="entry name" value="PRK09420.1"/>
    <property type="match status" value="1"/>
</dbReference>
<dbReference type="Pfam" id="PF00149">
    <property type="entry name" value="Metallophos"/>
    <property type="match status" value="1"/>
</dbReference>
<comment type="similarity">
    <text evidence="1 5">Belongs to the 5'-nucleotidase family.</text>
</comment>
<evidence type="ECO:0000256" key="1">
    <source>
        <dbReference type="ARBA" id="ARBA00006654"/>
    </source>
</evidence>
<dbReference type="OrthoDB" id="9803927at2"/>
<dbReference type="InterPro" id="IPR004843">
    <property type="entry name" value="Calcineurin-like_PHP"/>
</dbReference>
<keyword evidence="5" id="KW-0378">Hydrolase</keyword>
<evidence type="ECO:0000256" key="4">
    <source>
        <dbReference type="ARBA" id="ARBA00022741"/>
    </source>
</evidence>
<dbReference type="InterPro" id="IPR041827">
    <property type="entry name" value="CpdB_N"/>
</dbReference>
<dbReference type="PANTHER" id="PTHR11575:SF6">
    <property type="entry name" value="2',3'-CYCLIC-NUCLEOTIDE 2'-PHOSPHODIESTERASE_3'-NUCLEOTIDASE"/>
    <property type="match status" value="1"/>
</dbReference>
<reference evidence="9" key="1">
    <citation type="submission" date="2017-05" db="EMBL/GenBank/DDBJ databases">
        <authorList>
            <person name="Rodrigo-Torres L."/>
            <person name="Arahal R. D."/>
            <person name="Lucena T."/>
        </authorList>
    </citation>
    <scope>NUCLEOTIDE SEQUENCE [LARGE SCALE GENOMIC DNA]</scope>
    <source>
        <strain evidence="9">CECT 8899</strain>
    </source>
</reference>
<feature type="domain" description="5'-Nucleotidase C-terminal" evidence="7">
    <location>
        <begin position="366"/>
        <end position="544"/>
    </location>
</feature>